<dbReference type="STRING" id="50429.A0A2B4SAK4"/>
<keyword evidence="8" id="KW-0812">Transmembrane</keyword>
<dbReference type="SMART" id="SM01411">
    <property type="entry name" value="Ephrin_rec_like"/>
    <property type="match status" value="3"/>
</dbReference>
<keyword evidence="12" id="KW-1185">Reference proteome</keyword>
<evidence type="ECO:0000256" key="6">
    <source>
        <dbReference type="ARBA" id="ARBA00023180"/>
    </source>
</evidence>
<dbReference type="Gene3D" id="2.70.130.10">
    <property type="entry name" value="Mannose-6-phosphate receptor binding domain"/>
    <property type="match status" value="1"/>
</dbReference>
<sequence>MALSTLFVWFGYVLCIQIILPSAQCSRNCTNNDYKPYIRPCDIKTQTRSLVYYLASKCSGGVRPPAPKSGLPCNCPPGEGLPENITATQCMPCESGSYGSGGEIINNWKDWTKNGTVPPEGSGIITFCQAERQYVLPCRPWKVSADNYTINSGDNSLTRCMSSILLMTKKFVIDSSKVGFEYRVDSRNCRRPGYLGCDGLAFFVDNKEMLTYSGNEFNWVKATYNLTKGFHTLKWIYRKSCFSFGTYSYIDKAFIRSIELVGIKEPNVKCKKCPPGFYSNKKRATSCTPCSYYQYQDQEGEKRCQTCPANMYSMPGASECVPLLNCTDDDVIAAPGDVSSCTCNTTSNGLQCTTTVKPDYIKVHVANVGDPRLLCNPSGHPSPKRFQYQCKCQGGFEIVNGTGGKLQCKPCQTGFKSLGVKCEHCQAGHVALPGKHYSIWRSNTLPEGFTANCTGDCAVKGGWIPSGDVIRTARVVGDVRSYLQSPEFTFDSELAKIAFNCSITCNLTGVSPKASPGEHLAQIQDCNLVFQVWSNSTIVDELNCTRPRGRYVYRHETKRDGRVARHVYPLKKGRYSFRWVFIQQDETRMLSTAFEGKLYNISVLGVQNGTARNCTTCPAGYNSTRGNTDCTICPNGTSASPGADKCIPCKEGTYAAEKGSAECLPCGQNTKSLPDRDGCDTNNCMFKPADDVLYDLSKLSRPGGPMIEALFYRPSLPWQRRLSIWPFQRSIHFNLCTRNHDNSSCVSRDRATGIHTPRPVMSCRSSWYTRDIDLGSVIGYRAKKDIRSGLFVDLLNGDSCYDPGKKSSRYQTTLDLRCDIRAGVGNPAPENNRTSPLSGRCKYVFVWKSLYACPKCRYGDVTRITGECINGSRNVTYFRKLPCWRSGDDSELPLTNATEECETPTSTVIVKVTVKVKENETNAYQTLKEKNKVNMALIGVGVVIIVILVGVAAFFVYKHRALKYRFYGMLARDKPMSRLEEEDENNFIHDDELAEPYQETSSTVRT</sequence>
<evidence type="ECO:0000256" key="3">
    <source>
        <dbReference type="ARBA" id="ARBA00022475"/>
    </source>
</evidence>
<feature type="region of interest" description="Disordered" evidence="7">
    <location>
        <begin position="985"/>
        <end position="1006"/>
    </location>
</feature>
<dbReference type="GO" id="GO:0005886">
    <property type="term" value="C:plasma membrane"/>
    <property type="evidence" value="ECO:0007669"/>
    <property type="project" value="UniProtKB-SubCell"/>
</dbReference>
<proteinExistence type="inferred from homology"/>
<evidence type="ECO:0000256" key="4">
    <source>
        <dbReference type="ARBA" id="ARBA00022729"/>
    </source>
</evidence>
<feature type="signal peptide" evidence="9">
    <location>
        <begin position="1"/>
        <end position="15"/>
    </location>
</feature>
<name>A0A2B4SAK4_STYPI</name>
<keyword evidence="6" id="KW-0325">Glycoprotein</keyword>
<dbReference type="AlphaFoldDB" id="A0A2B4SAK4"/>
<dbReference type="InterPro" id="IPR009011">
    <property type="entry name" value="Man6P_isomerase_rcpt-bd_dom_sf"/>
</dbReference>
<comment type="similarity">
    <text evidence="2">Belongs to the ELAPOR family.</text>
</comment>
<comment type="subcellular location">
    <subcellularLocation>
        <location evidence="1">Cell membrane</location>
        <topology evidence="1">Single-pass type I membrane protein</topology>
    </subcellularLocation>
</comment>
<dbReference type="Gene3D" id="2.10.50.10">
    <property type="entry name" value="Tumor Necrosis Factor Receptor, subunit A, domain 2"/>
    <property type="match status" value="1"/>
</dbReference>
<gene>
    <name evidence="11" type="ORF">AWC38_SpisGene9282</name>
</gene>
<evidence type="ECO:0000256" key="2">
    <source>
        <dbReference type="ARBA" id="ARBA00007627"/>
    </source>
</evidence>
<keyword evidence="8" id="KW-1133">Transmembrane helix</keyword>
<dbReference type="InterPro" id="IPR011641">
    <property type="entry name" value="Tyr-kin_ephrin_A/B_rcpt-like"/>
</dbReference>
<dbReference type="Pfam" id="PF07699">
    <property type="entry name" value="Ephrin_rec_like"/>
    <property type="match status" value="1"/>
</dbReference>
<dbReference type="Proteomes" id="UP000225706">
    <property type="component" value="Unassembled WGS sequence"/>
</dbReference>
<keyword evidence="5" id="KW-1015">Disulfide bond</keyword>
<feature type="domain" description="MRH" evidence="10">
    <location>
        <begin position="682"/>
        <end position="855"/>
    </location>
</feature>
<evidence type="ECO:0000313" key="11">
    <source>
        <dbReference type="EMBL" id="PFX26063.1"/>
    </source>
</evidence>
<keyword evidence="3" id="KW-1003">Cell membrane</keyword>
<keyword evidence="4 9" id="KW-0732">Signal</keyword>
<evidence type="ECO:0000256" key="7">
    <source>
        <dbReference type="SAM" id="MobiDB-lite"/>
    </source>
</evidence>
<dbReference type="PANTHER" id="PTHR22727">
    <property type="entry name" value="PROTEIN CBG13728"/>
    <property type="match status" value="1"/>
</dbReference>
<evidence type="ECO:0000256" key="9">
    <source>
        <dbReference type="SAM" id="SignalP"/>
    </source>
</evidence>
<feature type="transmembrane region" description="Helical" evidence="8">
    <location>
        <begin position="935"/>
        <end position="957"/>
    </location>
</feature>
<feature type="chain" id="PRO_5013129372" evidence="9">
    <location>
        <begin position="16"/>
        <end position="1006"/>
    </location>
</feature>
<comment type="caution">
    <text evidence="11">The sequence shown here is derived from an EMBL/GenBank/DDBJ whole genome shotgun (WGS) entry which is preliminary data.</text>
</comment>
<dbReference type="SUPFAM" id="SSF50911">
    <property type="entry name" value="Mannose 6-phosphate receptor domain"/>
    <property type="match status" value="1"/>
</dbReference>
<protein>
    <submittedName>
        <fullName evidence="11">UPF0577 protein KIAA1324-like</fullName>
    </submittedName>
</protein>
<dbReference type="PROSITE" id="PS51914">
    <property type="entry name" value="MRH"/>
    <property type="match status" value="1"/>
</dbReference>
<evidence type="ECO:0000259" key="10">
    <source>
        <dbReference type="PROSITE" id="PS51914"/>
    </source>
</evidence>
<evidence type="ECO:0000313" key="12">
    <source>
        <dbReference type="Proteomes" id="UP000225706"/>
    </source>
</evidence>
<dbReference type="EMBL" id="LSMT01000135">
    <property type="protein sequence ID" value="PFX26063.1"/>
    <property type="molecule type" value="Genomic_DNA"/>
</dbReference>
<evidence type="ECO:0000256" key="5">
    <source>
        <dbReference type="ARBA" id="ARBA00023157"/>
    </source>
</evidence>
<dbReference type="InterPro" id="IPR039181">
    <property type="entry name" value="Elapor1/2"/>
</dbReference>
<accession>A0A2B4SAK4</accession>
<keyword evidence="8" id="KW-0472">Membrane</keyword>
<reference evidence="12" key="1">
    <citation type="journal article" date="2017" name="bioRxiv">
        <title>Comparative analysis of the genomes of Stylophora pistillata and Acropora digitifera provides evidence for extensive differences between species of corals.</title>
        <authorList>
            <person name="Voolstra C.R."/>
            <person name="Li Y."/>
            <person name="Liew Y.J."/>
            <person name="Baumgarten S."/>
            <person name="Zoccola D."/>
            <person name="Flot J.-F."/>
            <person name="Tambutte S."/>
            <person name="Allemand D."/>
            <person name="Aranda M."/>
        </authorList>
    </citation>
    <scope>NUCLEOTIDE SEQUENCE [LARGE SCALE GENOMIC DNA]</scope>
</reference>
<dbReference type="InterPro" id="IPR044865">
    <property type="entry name" value="MRH_dom"/>
</dbReference>
<dbReference type="OrthoDB" id="439917at2759"/>
<evidence type="ECO:0000256" key="8">
    <source>
        <dbReference type="SAM" id="Phobius"/>
    </source>
</evidence>
<evidence type="ECO:0000256" key="1">
    <source>
        <dbReference type="ARBA" id="ARBA00004251"/>
    </source>
</evidence>
<organism evidence="11 12">
    <name type="scientific">Stylophora pistillata</name>
    <name type="common">Smooth cauliflower coral</name>
    <dbReference type="NCBI Taxonomy" id="50429"/>
    <lineage>
        <taxon>Eukaryota</taxon>
        <taxon>Metazoa</taxon>
        <taxon>Cnidaria</taxon>
        <taxon>Anthozoa</taxon>
        <taxon>Hexacorallia</taxon>
        <taxon>Scleractinia</taxon>
        <taxon>Astrocoeniina</taxon>
        <taxon>Pocilloporidae</taxon>
        <taxon>Stylophora</taxon>
    </lineage>
</organism>
<dbReference type="PANTHER" id="PTHR22727:SF15">
    <property type="entry name" value="MRH DOMAIN-CONTAINING PROTEIN"/>
    <property type="match status" value="1"/>
</dbReference>